<evidence type="ECO:0000313" key="2">
    <source>
        <dbReference type="EMBL" id="NHO67604.1"/>
    </source>
</evidence>
<dbReference type="InterPro" id="IPR036255">
    <property type="entry name" value="YgfB-like_sf"/>
</dbReference>
<reference evidence="2" key="1">
    <citation type="submission" date="2020-03" db="EMBL/GenBank/DDBJ databases">
        <authorList>
            <person name="Guo F."/>
        </authorList>
    </citation>
    <scope>NUCLEOTIDE SEQUENCE</scope>
    <source>
        <strain evidence="2">JCM 30134</strain>
    </source>
</reference>
<gene>
    <name evidence="2" type="ORF">G8770_18820</name>
</gene>
<dbReference type="PANTHER" id="PTHR37528:SF1">
    <property type="entry name" value="UPF0149 PROTEIN YGFB"/>
    <property type="match status" value="1"/>
</dbReference>
<dbReference type="RefSeq" id="WP_167190595.1">
    <property type="nucleotide sequence ID" value="NZ_JAAONZ010000018.1"/>
</dbReference>
<dbReference type="SUPFAM" id="SSF101327">
    <property type="entry name" value="YgfB-like"/>
    <property type="match status" value="1"/>
</dbReference>
<dbReference type="EMBL" id="JAAONZ010000018">
    <property type="protein sequence ID" value="NHO67604.1"/>
    <property type="molecule type" value="Genomic_DNA"/>
</dbReference>
<evidence type="ECO:0000313" key="3">
    <source>
        <dbReference type="Proteomes" id="UP000787472"/>
    </source>
</evidence>
<dbReference type="Gene3D" id="1.20.120.740">
    <property type="entry name" value="YgfB uncharacterised protein family UPF0149, PF03695"/>
    <property type="match status" value="1"/>
</dbReference>
<dbReference type="AlphaFoldDB" id="A0A9E5MNT6"/>
<protein>
    <submittedName>
        <fullName evidence="2">UPF0149 family protein</fullName>
    </submittedName>
</protein>
<dbReference type="InterPro" id="IPR011978">
    <property type="entry name" value="YgfB-like"/>
</dbReference>
<keyword evidence="3" id="KW-1185">Reference proteome</keyword>
<comment type="similarity">
    <text evidence="1">Belongs to the UPF0149 family.</text>
</comment>
<dbReference type="PANTHER" id="PTHR37528">
    <property type="entry name" value="UPF0149 PROTEIN YGFB"/>
    <property type="match status" value="1"/>
</dbReference>
<organism evidence="2 3">
    <name type="scientific">Pseudomaricurvus hydrocarbonicus</name>
    <dbReference type="NCBI Taxonomy" id="1470433"/>
    <lineage>
        <taxon>Bacteria</taxon>
        <taxon>Pseudomonadati</taxon>
        <taxon>Pseudomonadota</taxon>
        <taxon>Gammaproteobacteria</taxon>
        <taxon>Cellvibrionales</taxon>
        <taxon>Cellvibrionaceae</taxon>
        <taxon>Pseudomaricurvus</taxon>
    </lineage>
</organism>
<sequence>MSNQELLISFEELNHLLVPLGALNSPSELHGMLCGKLCGGVRLSGEEWSQEALTFLDVITSEEEGVVGDPQGLGQTAIARLYHATLGQLEDSNYGFQILLPADDAELERRTAALGEWCHGFLSGFGSAGLDPEAEFSPDAAEALRDLAAIVSIGESAEDEDAEADFSEIVEYVRMAVLTLYMDFGQKKPSEPVLH</sequence>
<proteinExistence type="inferred from homology"/>
<dbReference type="Proteomes" id="UP000787472">
    <property type="component" value="Unassembled WGS sequence"/>
</dbReference>
<accession>A0A9E5MNT6</accession>
<dbReference type="GO" id="GO:0005829">
    <property type="term" value="C:cytosol"/>
    <property type="evidence" value="ECO:0007669"/>
    <property type="project" value="TreeGrafter"/>
</dbReference>
<evidence type="ECO:0000256" key="1">
    <source>
        <dbReference type="ARBA" id="ARBA00038308"/>
    </source>
</evidence>
<name>A0A9E5MNT6_9GAMM</name>
<comment type="caution">
    <text evidence="2">The sequence shown here is derived from an EMBL/GenBank/DDBJ whole genome shotgun (WGS) entry which is preliminary data.</text>
</comment>
<dbReference type="Pfam" id="PF03695">
    <property type="entry name" value="UPF0149"/>
    <property type="match status" value="1"/>
</dbReference>